<dbReference type="InterPro" id="IPR036179">
    <property type="entry name" value="Ig-like_dom_sf"/>
</dbReference>
<evidence type="ECO:0000313" key="2">
    <source>
        <dbReference type="EMBL" id="VDL70514.1"/>
    </source>
</evidence>
<dbReference type="Proteomes" id="UP000271162">
    <property type="component" value="Unassembled WGS sequence"/>
</dbReference>
<dbReference type="WBParaSite" id="NBR_0000692401-mRNA-1">
    <property type="protein sequence ID" value="NBR_0000692401-mRNA-1"/>
    <property type="gene ID" value="NBR_0000692401"/>
</dbReference>
<reference evidence="2 3" key="2">
    <citation type="submission" date="2018-11" db="EMBL/GenBank/DDBJ databases">
        <authorList>
            <consortium name="Pathogen Informatics"/>
        </authorList>
    </citation>
    <scope>NUCLEOTIDE SEQUENCE [LARGE SCALE GENOMIC DNA]</scope>
</reference>
<evidence type="ECO:0000313" key="3">
    <source>
        <dbReference type="Proteomes" id="UP000271162"/>
    </source>
</evidence>
<sequence>MPVFSRYSQWRSNTGSLLGFHDVGQLAGHQGRYSYLKYSREELHLKIERVTLEDDGQFECQMLRPDEGPIRAAAYVNVIVPPKTVLFTNYQSGGILDVNEDIPLNITCEAPNAKPEAALTWRTDHKKVLTCEAVHDDSSTQIRINLTLNVLCEYGCVCGVVWCDVVDNPASLLL</sequence>
<organism evidence="4">
    <name type="scientific">Nippostrongylus brasiliensis</name>
    <name type="common">Rat hookworm</name>
    <dbReference type="NCBI Taxonomy" id="27835"/>
    <lineage>
        <taxon>Eukaryota</taxon>
        <taxon>Metazoa</taxon>
        <taxon>Ecdysozoa</taxon>
        <taxon>Nematoda</taxon>
        <taxon>Chromadorea</taxon>
        <taxon>Rhabditida</taxon>
        <taxon>Rhabditina</taxon>
        <taxon>Rhabditomorpha</taxon>
        <taxon>Strongyloidea</taxon>
        <taxon>Heligmosomidae</taxon>
        <taxon>Nippostrongylus</taxon>
    </lineage>
</organism>
<gene>
    <name evidence="2" type="ORF">NBR_LOCUS6925</name>
</gene>
<feature type="domain" description="Ig-like" evidence="1">
    <location>
        <begin position="82"/>
        <end position="156"/>
    </location>
</feature>
<reference evidence="4" key="1">
    <citation type="submission" date="2017-02" db="UniProtKB">
        <authorList>
            <consortium name="WormBaseParasite"/>
        </authorList>
    </citation>
    <scope>IDENTIFICATION</scope>
</reference>
<name>A0A0N4XVS3_NIPBR</name>
<keyword evidence="3" id="KW-1185">Reference proteome</keyword>
<dbReference type="AlphaFoldDB" id="A0A0N4XVS3"/>
<dbReference type="PROSITE" id="PS50835">
    <property type="entry name" value="IG_LIKE"/>
    <property type="match status" value="1"/>
</dbReference>
<accession>A0A0N4XVS3</accession>
<dbReference type="Gene3D" id="2.60.40.10">
    <property type="entry name" value="Immunoglobulins"/>
    <property type="match status" value="2"/>
</dbReference>
<dbReference type="SUPFAM" id="SSF48726">
    <property type="entry name" value="Immunoglobulin"/>
    <property type="match status" value="1"/>
</dbReference>
<dbReference type="STRING" id="27835.A0A0N4XVS3"/>
<dbReference type="PANTHER" id="PTHR45889:SF8">
    <property type="entry name" value="IG-LIKE DOMAIN-CONTAINING PROTEIN"/>
    <property type="match status" value="1"/>
</dbReference>
<evidence type="ECO:0000313" key="4">
    <source>
        <dbReference type="WBParaSite" id="NBR_0000692401-mRNA-1"/>
    </source>
</evidence>
<dbReference type="InterPro" id="IPR007110">
    <property type="entry name" value="Ig-like_dom"/>
</dbReference>
<evidence type="ECO:0000259" key="1">
    <source>
        <dbReference type="PROSITE" id="PS50835"/>
    </source>
</evidence>
<dbReference type="InterPro" id="IPR013783">
    <property type="entry name" value="Ig-like_fold"/>
</dbReference>
<proteinExistence type="predicted"/>
<protein>
    <submittedName>
        <fullName evidence="4">Nephrin (inferred by orthology to a human protein)</fullName>
    </submittedName>
</protein>
<dbReference type="EMBL" id="UYSL01019842">
    <property type="protein sequence ID" value="VDL70514.1"/>
    <property type="molecule type" value="Genomic_DNA"/>
</dbReference>
<dbReference type="PANTHER" id="PTHR45889">
    <property type="entry name" value="IG-LIKE DOMAIN-CONTAINING PROTEIN"/>
    <property type="match status" value="1"/>
</dbReference>